<feature type="chain" id="PRO_5003094528" evidence="1">
    <location>
        <begin position="21"/>
        <end position="221"/>
    </location>
</feature>
<evidence type="ECO:0000313" key="3">
    <source>
        <dbReference type="Proteomes" id="UP000000379"/>
    </source>
</evidence>
<keyword evidence="3" id="KW-1185">Reference proteome</keyword>
<dbReference type="PROSITE" id="PS51257">
    <property type="entry name" value="PROKAR_LIPOPROTEIN"/>
    <property type="match status" value="1"/>
</dbReference>
<gene>
    <name evidence="2" type="ordered locus">Trad_0544</name>
</gene>
<reference evidence="3" key="1">
    <citation type="submission" date="2010-05" db="EMBL/GenBank/DDBJ databases">
        <title>The complete genome of Truepera radiovictris DSM 17093.</title>
        <authorList>
            <consortium name="US DOE Joint Genome Institute (JGI-PGF)"/>
            <person name="Lucas S."/>
            <person name="Copeland A."/>
            <person name="Lapidus A."/>
            <person name="Glavina del Rio T."/>
            <person name="Dalin E."/>
            <person name="Tice H."/>
            <person name="Bruce D."/>
            <person name="Goodwin L."/>
            <person name="Pitluck S."/>
            <person name="Kyrpides N."/>
            <person name="Mavromatis K."/>
            <person name="Ovchinnikova G."/>
            <person name="Munk A.C."/>
            <person name="Detter J.C."/>
            <person name="Han C."/>
            <person name="Tapia R."/>
            <person name="Land M."/>
            <person name="Hauser L."/>
            <person name="Markowitz V."/>
            <person name="Cheng J.-F."/>
            <person name="Hugenholtz P."/>
            <person name="Woyke T."/>
            <person name="Wu D."/>
            <person name="Tindall B."/>
            <person name="Pomrenke H.G."/>
            <person name="Brambilla E."/>
            <person name="Klenk H.-P."/>
            <person name="Eisen J.A."/>
        </authorList>
    </citation>
    <scope>NUCLEOTIDE SEQUENCE [LARGE SCALE GENOMIC DNA]</scope>
    <source>
        <strain evidence="3">DSM 17093 / CIP 108686 / LMG 22925 / RQ-24</strain>
    </source>
</reference>
<protein>
    <submittedName>
        <fullName evidence="2">Uncharacterized protein</fullName>
    </submittedName>
</protein>
<organism evidence="2 3">
    <name type="scientific">Truepera radiovictrix (strain DSM 17093 / CIP 108686 / LMG 22925 / RQ-24)</name>
    <dbReference type="NCBI Taxonomy" id="649638"/>
    <lineage>
        <taxon>Bacteria</taxon>
        <taxon>Thermotogati</taxon>
        <taxon>Deinococcota</taxon>
        <taxon>Deinococci</taxon>
        <taxon>Trueperales</taxon>
        <taxon>Trueperaceae</taxon>
        <taxon>Truepera</taxon>
    </lineage>
</organism>
<evidence type="ECO:0000313" key="2">
    <source>
        <dbReference type="EMBL" id="ADI13681.1"/>
    </source>
</evidence>
<dbReference type="KEGG" id="tra:Trad_0544"/>
<evidence type="ECO:0000256" key="1">
    <source>
        <dbReference type="SAM" id="SignalP"/>
    </source>
</evidence>
<proteinExistence type="predicted"/>
<dbReference type="HOGENOM" id="CLU_1250201_0_0_0"/>
<dbReference type="RefSeq" id="WP_013177061.1">
    <property type="nucleotide sequence ID" value="NC_014221.1"/>
</dbReference>
<accession>D7CSR4</accession>
<dbReference type="Proteomes" id="UP000000379">
    <property type="component" value="Chromosome"/>
</dbReference>
<sequence>MTHRLLLLAVLTLLLTACPAAQPPVDPAPDEPPITVPDTFPVTEVAGTLLNWTNGEAFVTLTGGYSETFIGDPEFDGVELSEPTYRGTLAADGSFSVPLSPPDAYIEDPFPFTLICENGESYTFGVLLLAVASSVPGPAQSDEVFGIYTLGLPDSLLQDAVWLYTEEALELDTACVLPGSLAPAAVALNLVSGWNQAILTLGETARLESGAVPGTFVWSER</sequence>
<feature type="signal peptide" evidence="1">
    <location>
        <begin position="1"/>
        <end position="20"/>
    </location>
</feature>
<keyword evidence="1" id="KW-0732">Signal</keyword>
<dbReference type="AlphaFoldDB" id="D7CSR4"/>
<dbReference type="EMBL" id="CP002049">
    <property type="protein sequence ID" value="ADI13681.1"/>
    <property type="molecule type" value="Genomic_DNA"/>
</dbReference>
<reference evidence="2 3" key="2">
    <citation type="journal article" date="2011" name="Stand. Genomic Sci.">
        <title>Complete genome sequence of Truepera radiovictrix type strain (RQ-24).</title>
        <authorList>
            <person name="Ivanova N."/>
            <person name="Rohde C."/>
            <person name="Munk C."/>
            <person name="Nolan M."/>
            <person name="Lucas S."/>
            <person name="Del Rio T.G."/>
            <person name="Tice H."/>
            <person name="Deshpande S."/>
            <person name="Cheng J.F."/>
            <person name="Tapia R."/>
            <person name="Han C."/>
            <person name="Goodwin L."/>
            <person name="Pitluck S."/>
            <person name="Liolios K."/>
            <person name="Mavromatis K."/>
            <person name="Mikhailova N."/>
            <person name="Pati A."/>
            <person name="Chen A."/>
            <person name="Palaniappan K."/>
            <person name="Land M."/>
            <person name="Hauser L."/>
            <person name="Chang Y.J."/>
            <person name="Jeffries C.D."/>
            <person name="Brambilla E."/>
            <person name="Rohde M."/>
            <person name="Goker M."/>
            <person name="Tindall B.J."/>
            <person name="Woyke T."/>
            <person name="Bristow J."/>
            <person name="Eisen J.A."/>
            <person name="Markowitz V."/>
            <person name="Hugenholtz P."/>
            <person name="Kyrpides N.C."/>
            <person name="Klenk H.P."/>
            <person name="Lapidus A."/>
        </authorList>
    </citation>
    <scope>NUCLEOTIDE SEQUENCE [LARGE SCALE GENOMIC DNA]</scope>
    <source>
        <strain evidence="3">DSM 17093 / CIP 108686 / LMG 22925 / RQ-24</strain>
    </source>
</reference>
<name>D7CSR4_TRURR</name>